<organism evidence="2 3">
    <name type="scientific">Clonostachys solani</name>
    <dbReference type="NCBI Taxonomy" id="160281"/>
    <lineage>
        <taxon>Eukaryota</taxon>
        <taxon>Fungi</taxon>
        <taxon>Dikarya</taxon>
        <taxon>Ascomycota</taxon>
        <taxon>Pezizomycotina</taxon>
        <taxon>Sordariomycetes</taxon>
        <taxon>Hypocreomycetidae</taxon>
        <taxon>Hypocreales</taxon>
        <taxon>Bionectriaceae</taxon>
        <taxon>Clonostachys</taxon>
    </lineage>
</organism>
<keyword evidence="3" id="KW-1185">Reference proteome</keyword>
<dbReference type="Proteomes" id="UP000775872">
    <property type="component" value="Unassembled WGS sequence"/>
</dbReference>
<evidence type="ECO:0000313" key="2">
    <source>
        <dbReference type="EMBL" id="CAH0038429.1"/>
    </source>
</evidence>
<dbReference type="AlphaFoldDB" id="A0A9N9YSP0"/>
<comment type="caution">
    <text evidence="2">The sequence shown here is derived from an EMBL/GenBank/DDBJ whole genome shotgun (WGS) entry which is preliminary data.</text>
</comment>
<feature type="region of interest" description="Disordered" evidence="1">
    <location>
        <begin position="73"/>
        <end position="94"/>
    </location>
</feature>
<feature type="compositionally biased region" description="Basic and acidic residues" evidence="1">
    <location>
        <begin position="1"/>
        <end position="23"/>
    </location>
</feature>
<gene>
    <name evidence="2" type="ORF">CSOL1703_00003286</name>
</gene>
<dbReference type="EMBL" id="CABFOC020000002">
    <property type="protein sequence ID" value="CAH0038429.1"/>
    <property type="molecule type" value="Genomic_DNA"/>
</dbReference>
<sequence length="114" mass="12157">MAAVEKVEGNPAPRRESAEKDNASHTSTNDDDDDSTDRVDQNSLRRHISIASAEGAAAGAAAEMSMAAESIVQTDPNAIGWDGPDDPANPMNWPDHKKWSTVVIISLMTVLTRG</sequence>
<accession>A0A9N9YSP0</accession>
<feature type="region of interest" description="Disordered" evidence="1">
    <location>
        <begin position="1"/>
        <end position="46"/>
    </location>
</feature>
<dbReference type="OrthoDB" id="5153663at2759"/>
<proteinExistence type="predicted"/>
<name>A0A9N9YSP0_9HYPO</name>
<evidence type="ECO:0000256" key="1">
    <source>
        <dbReference type="SAM" id="MobiDB-lite"/>
    </source>
</evidence>
<evidence type="ECO:0000313" key="3">
    <source>
        <dbReference type="Proteomes" id="UP000775872"/>
    </source>
</evidence>
<reference evidence="2" key="1">
    <citation type="submission" date="2021-10" db="EMBL/GenBank/DDBJ databases">
        <authorList>
            <person name="Piombo E."/>
        </authorList>
    </citation>
    <scope>NUCLEOTIDE SEQUENCE</scope>
</reference>
<protein>
    <submittedName>
        <fullName evidence="2">Uncharacterized protein</fullName>
    </submittedName>
</protein>